<reference evidence="2" key="1">
    <citation type="submission" date="2019-02" db="EMBL/GenBank/DDBJ databases">
        <authorList>
            <person name="Lutz S."/>
            <person name="Schori C."/>
            <person name="Ahrens C.H."/>
            <person name="Gueguen E."/>
        </authorList>
    </citation>
    <scope>NUCLEOTIDE SEQUENCE</scope>
    <source>
        <strain evidence="2">Psy35</strain>
    </source>
</reference>
<dbReference type="AlphaFoldDB" id="A0AA46W4F0"/>
<organism evidence="2 3">
    <name type="scientific">Pseudomonas viridiflava</name>
    <name type="common">Phytomonas viridiflava</name>
    <dbReference type="NCBI Taxonomy" id="33069"/>
    <lineage>
        <taxon>Bacteria</taxon>
        <taxon>Pseudomonadati</taxon>
        <taxon>Pseudomonadota</taxon>
        <taxon>Gammaproteobacteria</taxon>
        <taxon>Pseudomonadales</taxon>
        <taxon>Pseudomonadaceae</taxon>
        <taxon>Pseudomonas</taxon>
    </lineage>
</organism>
<accession>A0AA46W4F0</accession>
<dbReference type="EMBL" id="CP036495">
    <property type="protein sequence ID" value="UZA71541.1"/>
    <property type="molecule type" value="Genomic_DNA"/>
</dbReference>
<feature type="region of interest" description="Disordered" evidence="1">
    <location>
        <begin position="43"/>
        <end position="65"/>
    </location>
</feature>
<sequence length="65" mass="7341">MNDYAIFLTHRVDCIAGKPPPTKKRFHSADYVLFDKRRLAGNRAGARCQPQTKTGRSRAAGFQTF</sequence>
<proteinExistence type="predicted"/>
<gene>
    <name evidence="2" type="ORF">EZZ81_26195</name>
</gene>
<evidence type="ECO:0000256" key="1">
    <source>
        <dbReference type="SAM" id="MobiDB-lite"/>
    </source>
</evidence>
<name>A0AA46W4F0_PSEVI</name>
<evidence type="ECO:0000313" key="2">
    <source>
        <dbReference type="EMBL" id="UZA71541.1"/>
    </source>
</evidence>
<dbReference type="Proteomes" id="UP001163644">
    <property type="component" value="Chromosome"/>
</dbReference>
<evidence type="ECO:0000313" key="3">
    <source>
        <dbReference type="Proteomes" id="UP001163644"/>
    </source>
</evidence>
<protein>
    <submittedName>
        <fullName evidence="2">Uncharacterized protein</fullName>
    </submittedName>
</protein>